<evidence type="ECO:0000256" key="3">
    <source>
        <dbReference type="ARBA" id="ARBA00012759"/>
    </source>
</evidence>
<dbReference type="Gene3D" id="3.40.250.10">
    <property type="entry name" value="Rhodanese-like domain"/>
    <property type="match status" value="1"/>
</dbReference>
<dbReference type="GO" id="GO:0004843">
    <property type="term" value="F:cysteine-type deubiquitinase activity"/>
    <property type="evidence" value="ECO:0007669"/>
    <property type="project" value="UniProtKB-EC"/>
</dbReference>
<dbReference type="CDD" id="cd02674">
    <property type="entry name" value="Peptidase_C19R"/>
    <property type="match status" value="1"/>
</dbReference>
<dbReference type="GeneTree" id="ENSGT00940000157542"/>
<dbReference type="Ensembl" id="ENSOMYT00000107668.2">
    <property type="protein sequence ID" value="ENSOMYP00000099194.1"/>
    <property type="gene ID" value="ENSOMYG00000044964.2"/>
</dbReference>
<dbReference type="EC" id="3.4.19.12" evidence="3"/>
<dbReference type="Proteomes" id="UP000694395">
    <property type="component" value="Chromosome Y"/>
</dbReference>
<evidence type="ECO:0000259" key="5">
    <source>
        <dbReference type="PROSITE" id="PS50235"/>
    </source>
</evidence>
<dbReference type="Gene3D" id="3.90.70.10">
    <property type="entry name" value="Cysteine proteinases"/>
    <property type="match status" value="1"/>
</dbReference>
<dbReference type="PANTHER" id="PTHR21646">
    <property type="entry name" value="UBIQUITIN CARBOXYL-TERMINAL HYDROLASE"/>
    <property type="match status" value="1"/>
</dbReference>
<evidence type="ECO:0000313" key="6">
    <source>
        <dbReference type="Ensembl" id="ENSOMYP00000099194.1"/>
    </source>
</evidence>
<dbReference type="Pfam" id="PF00443">
    <property type="entry name" value="UCH"/>
    <property type="match status" value="1"/>
</dbReference>
<dbReference type="AlphaFoldDB" id="A0A8C7UFV3"/>
<protein>
    <recommendedName>
        <fullName evidence="3">ubiquitinyl hydrolase 1</fullName>
        <ecNumber evidence="3">3.4.19.12</ecNumber>
    </recommendedName>
</protein>
<name>A0A8C7UFV3_ONCMY</name>
<dbReference type="InterPro" id="IPR038765">
    <property type="entry name" value="Papain-like_cys_pep_sf"/>
</dbReference>
<dbReference type="InterPro" id="IPR036873">
    <property type="entry name" value="Rhodanese-like_dom_sf"/>
</dbReference>
<evidence type="ECO:0000256" key="1">
    <source>
        <dbReference type="ARBA" id="ARBA00000707"/>
    </source>
</evidence>
<proteinExistence type="inferred from homology"/>
<feature type="domain" description="USP" evidence="5">
    <location>
        <begin position="101"/>
        <end position="427"/>
    </location>
</feature>
<evidence type="ECO:0000256" key="2">
    <source>
        <dbReference type="ARBA" id="ARBA00009085"/>
    </source>
</evidence>
<dbReference type="PANTHER" id="PTHR21646:SF27">
    <property type="entry name" value="UBIQUITIN CARBOXYL-TERMINAL HYDROLASE 8"/>
    <property type="match status" value="1"/>
</dbReference>
<sequence length="435" mass="49861">MDNRSCRDFEESHIYIPTQICISVPEEAINPGITVNQIKARLPEASREQWKRQGFVDYIILLDWFSCTTKPSHDVYAKMEIAKLSAAKISNLHPVYGGMGAMLTGLCDRSTCYMNCILQCLCNTPGMAEYFTNNYYQEDINRNNYLGHKGEVVEEFGVIMKAMWSGLYKSIRPRDFEFTIGKVYAGFAGNEPQDAKEFMLVLLDGLHEDLNKADTSKLYQREVNDHHLDDQRLRNDSIIVALFHGQLKITVQCLTCQHKTRTFETFNHHNLPLASSKECSLQDCLKLFSREQKLDNHSAVFCSHCKALRDSMRKVKIWKVPPILVVYLIRLTIDGRRIQVLQTNVDFPLENLDLNQCVIGPKQKLKKYNLFAVSNYYGVGLNCGYYTAFCKNAIKQQWYKFEDKDVSDISTSSVKSSAACILFYSSFSKMCFSLA</sequence>
<evidence type="ECO:0000256" key="4">
    <source>
        <dbReference type="ARBA" id="ARBA00022801"/>
    </source>
</evidence>
<reference evidence="6" key="2">
    <citation type="submission" date="2025-08" db="UniProtKB">
        <authorList>
            <consortium name="Ensembl"/>
        </authorList>
    </citation>
    <scope>IDENTIFICATION</scope>
</reference>
<dbReference type="GO" id="GO:0016579">
    <property type="term" value="P:protein deubiquitination"/>
    <property type="evidence" value="ECO:0007669"/>
    <property type="project" value="InterPro"/>
</dbReference>
<evidence type="ECO:0000313" key="7">
    <source>
        <dbReference type="Proteomes" id="UP000694395"/>
    </source>
</evidence>
<accession>A0A8C7UFV3</accession>
<dbReference type="InterPro" id="IPR001394">
    <property type="entry name" value="Peptidase_C19_UCH"/>
</dbReference>
<keyword evidence="4" id="KW-0378">Hydrolase</keyword>
<reference evidence="6" key="1">
    <citation type="submission" date="2020-07" db="EMBL/GenBank/DDBJ databases">
        <title>A long reads based de novo assembly of the rainbow trout Arlee double haploid line genome.</title>
        <authorList>
            <person name="Gao G."/>
            <person name="Palti Y."/>
        </authorList>
    </citation>
    <scope>NUCLEOTIDE SEQUENCE [LARGE SCALE GENOMIC DNA]</scope>
</reference>
<dbReference type="SUPFAM" id="SSF52821">
    <property type="entry name" value="Rhodanese/Cell cycle control phosphatase"/>
    <property type="match status" value="1"/>
</dbReference>
<dbReference type="PROSITE" id="PS50235">
    <property type="entry name" value="USP_3"/>
    <property type="match status" value="1"/>
</dbReference>
<dbReference type="InterPro" id="IPR050185">
    <property type="entry name" value="Ub_carboxyl-term_hydrolase"/>
</dbReference>
<organism evidence="6 7">
    <name type="scientific">Oncorhynchus mykiss</name>
    <name type="common">Rainbow trout</name>
    <name type="synonym">Salmo gairdneri</name>
    <dbReference type="NCBI Taxonomy" id="8022"/>
    <lineage>
        <taxon>Eukaryota</taxon>
        <taxon>Metazoa</taxon>
        <taxon>Chordata</taxon>
        <taxon>Craniata</taxon>
        <taxon>Vertebrata</taxon>
        <taxon>Euteleostomi</taxon>
        <taxon>Actinopterygii</taxon>
        <taxon>Neopterygii</taxon>
        <taxon>Teleostei</taxon>
        <taxon>Protacanthopterygii</taxon>
        <taxon>Salmoniformes</taxon>
        <taxon>Salmonidae</taxon>
        <taxon>Salmoninae</taxon>
        <taxon>Oncorhynchus</taxon>
    </lineage>
</organism>
<dbReference type="InterPro" id="IPR028889">
    <property type="entry name" value="USP"/>
</dbReference>
<comment type="similarity">
    <text evidence="2">Belongs to the peptidase C19 family.</text>
</comment>
<comment type="catalytic activity">
    <reaction evidence="1">
        <text>Thiol-dependent hydrolysis of ester, thioester, amide, peptide and isopeptide bonds formed by the C-terminal Gly of ubiquitin (a 76-residue protein attached to proteins as an intracellular targeting signal).</text>
        <dbReference type="EC" id="3.4.19.12"/>
    </reaction>
</comment>
<dbReference type="SUPFAM" id="SSF54001">
    <property type="entry name" value="Cysteine proteinases"/>
    <property type="match status" value="1"/>
</dbReference>
<keyword evidence="7" id="KW-1185">Reference proteome</keyword>
<reference evidence="6" key="3">
    <citation type="submission" date="2025-09" db="UniProtKB">
        <authorList>
            <consortium name="Ensembl"/>
        </authorList>
    </citation>
    <scope>IDENTIFICATION</scope>
</reference>